<evidence type="ECO:0000313" key="15">
    <source>
        <dbReference type="EMBL" id="KAB7791396.1"/>
    </source>
</evidence>
<dbReference type="InterPro" id="IPR023214">
    <property type="entry name" value="HAD_sf"/>
</dbReference>
<dbReference type="SFLD" id="SFLDF00029">
    <property type="entry name" value="phosphoserine_phosphatase"/>
    <property type="match status" value="1"/>
</dbReference>
<evidence type="ECO:0000256" key="5">
    <source>
        <dbReference type="ARBA" id="ARBA00022605"/>
    </source>
</evidence>
<protein>
    <recommendedName>
        <fullName evidence="4">phosphoserine phosphatase</fullName>
        <ecNumber evidence="4">3.1.3.3</ecNumber>
    </recommendedName>
    <alternativeName>
        <fullName evidence="10">O-phosphoserine phosphohydrolase</fullName>
    </alternativeName>
</protein>
<name>A0A6I1GPG1_9BIFI</name>
<sequence>MVDETLQPSDESRDRLGAGSFDTAEVDAAAAASDWQADAADVPACPTLERPGLLVMDVDSTLIDEEVIDELGDAAGCGDEIAEVTERAMRGELEFCEALRARVALLKGLPASVFDTVHDRLHFTNGALALIDELHRHGWKVGVVSGGFHEVVDRLAAEAKLDFWLANRLEVEDGRLTGRVVGDIVCKTVKLHALQAWAKRCGVPSSQTVAVGDGANDIPMIQAAGLGIAFCAKPKTQLAAHESINERDLTKVLDFLR</sequence>
<dbReference type="InterPro" id="IPR004469">
    <property type="entry name" value="PSP"/>
</dbReference>
<evidence type="ECO:0000256" key="14">
    <source>
        <dbReference type="SAM" id="MobiDB-lite"/>
    </source>
</evidence>
<keyword evidence="9" id="KW-0718">Serine biosynthesis</keyword>
<dbReference type="SUPFAM" id="SSF56784">
    <property type="entry name" value="HAD-like"/>
    <property type="match status" value="1"/>
</dbReference>
<evidence type="ECO:0000256" key="4">
    <source>
        <dbReference type="ARBA" id="ARBA00012640"/>
    </source>
</evidence>
<dbReference type="Gene3D" id="3.40.50.1000">
    <property type="entry name" value="HAD superfamily/HAD-like"/>
    <property type="match status" value="1"/>
</dbReference>
<comment type="caution">
    <text evidence="15">The sequence shown here is derived from an EMBL/GenBank/DDBJ whole genome shotgun (WGS) entry which is preliminary data.</text>
</comment>
<dbReference type="EC" id="3.1.3.3" evidence="4"/>
<feature type="active site" description="Nucleophile" evidence="13">
    <location>
        <position position="57"/>
    </location>
</feature>
<keyword evidence="7" id="KW-0378">Hydrolase</keyword>
<gene>
    <name evidence="15" type="ORF">F7D09_0071</name>
</gene>
<dbReference type="NCBIfam" id="TIGR00338">
    <property type="entry name" value="serB"/>
    <property type="match status" value="1"/>
</dbReference>
<dbReference type="EMBL" id="WBVT01000001">
    <property type="protein sequence ID" value="KAB7791396.1"/>
    <property type="molecule type" value="Genomic_DNA"/>
</dbReference>
<dbReference type="GO" id="GO:0005737">
    <property type="term" value="C:cytoplasm"/>
    <property type="evidence" value="ECO:0007669"/>
    <property type="project" value="TreeGrafter"/>
</dbReference>
<dbReference type="GO" id="GO:0006564">
    <property type="term" value="P:L-serine biosynthetic process"/>
    <property type="evidence" value="ECO:0007669"/>
    <property type="project" value="UniProtKB-KW"/>
</dbReference>
<proteinExistence type="inferred from homology"/>
<dbReference type="PANTHER" id="PTHR43344:SF2">
    <property type="entry name" value="PHOSPHOSERINE PHOSPHATASE"/>
    <property type="match status" value="1"/>
</dbReference>
<keyword evidence="16" id="KW-1185">Reference proteome</keyword>
<evidence type="ECO:0000256" key="1">
    <source>
        <dbReference type="ARBA" id="ARBA00001946"/>
    </source>
</evidence>
<dbReference type="Proteomes" id="UP000441772">
    <property type="component" value="Unassembled WGS sequence"/>
</dbReference>
<evidence type="ECO:0000256" key="10">
    <source>
        <dbReference type="ARBA" id="ARBA00031693"/>
    </source>
</evidence>
<dbReference type="SFLD" id="SFLDS00003">
    <property type="entry name" value="Haloacid_Dehalogenase"/>
    <property type="match status" value="1"/>
</dbReference>
<dbReference type="UniPathway" id="UPA00135">
    <property type="reaction ID" value="UER00198"/>
</dbReference>
<comment type="similarity">
    <text evidence="3">Belongs to the HAD-like hydrolase superfamily. SerB family.</text>
</comment>
<keyword evidence="6" id="KW-0479">Metal-binding</keyword>
<dbReference type="GO" id="GO:0036424">
    <property type="term" value="F:L-phosphoserine phosphatase activity"/>
    <property type="evidence" value="ECO:0007669"/>
    <property type="project" value="InterPro"/>
</dbReference>
<comment type="catalytic activity">
    <reaction evidence="12">
        <text>O-phospho-D-serine + H2O = D-serine + phosphate</text>
        <dbReference type="Rhea" id="RHEA:24873"/>
        <dbReference type="ChEBI" id="CHEBI:15377"/>
        <dbReference type="ChEBI" id="CHEBI:35247"/>
        <dbReference type="ChEBI" id="CHEBI:43474"/>
        <dbReference type="ChEBI" id="CHEBI:58680"/>
        <dbReference type="EC" id="3.1.3.3"/>
    </reaction>
</comment>
<keyword evidence="8" id="KW-0460">Magnesium</keyword>
<evidence type="ECO:0000256" key="11">
    <source>
        <dbReference type="ARBA" id="ARBA00048138"/>
    </source>
</evidence>
<dbReference type="NCBIfam" id="TIGR01488">
    <property type="entry name" value="HAD-SF-IB"/>
    <property type="match status" value="1"/>
</dbReference>
<accession>A0A6I1GPG1</accession>
<dbReference type="AlphaFoldDB" id="A0A6I1GPG1"/>
<evidence type="ECO:0000313" key="16">
    <source>
        <dbReference type="Proteomes" id="UP000441772"/>
    </source>
</evidence>
<evidence type="ECO:0000256" key="8">
    <source>
        <dbReference type="ARBA" id="ARBA00022842"/>
    </source>
</evidence>
<evidence type="ECO:0000256" key="3">
    <source>
        <dbReference type="ARBA" id="ARBA00009184"/>
    </source>
</evidence>
<evidence type="ECO:0000256" key="2">
    <source>
        <dbReference type="ARBA" id="ARBA00005135"/>
    </source>
</evidence>
<dbReference type="SFLD" id="SFLDG01136">
    <property type="entry name" value="C1.6:_Phosphoserine_Phosphatas"/>
    <property type="match status" value="1"/>
</dbReference>
<comment type="pathway">
    <text evidence="2">Amino-acid biosynthesis; L-serine biosynthesis; L-serine from 3-phospho-D-glycerate: step 3/3.</text>
</comment>
<evidence type="ECO:0000256" key="13">
    <source>
        <dbReference type="PIRSR" id="PIRSR604469-1"/>
    </source>
</evidence>
<reference evidence="15 16" key="1">
    <citation type="submission" date="2019-09" db="EMBL/GenBank/DDBJ databases">
        <title>Characterization of the phylogenetic diversity of two novel species belonging to the genus Bifidobacterium: Bifidobacterium cebidarum sp. nov. and Bifidobacterium leontopitheci sp. nov.</title>
        <authorList>
            <person name="Lugli G.A."/>
            <person name="Duranti S."/>
            <person name="Milani C."/>
            <person name="Turroni F."/>
            <person name="Ventura M."/>
        </authorList>
    </citation>
    <scope>NUCLEOTIDE SEQUENCE [LARGE SCALE GENOMIC DNA]</scope>
    <source>
        <strain evidence="15 16">LMG 31471</strain>
    </source>
</reference>
<organism evidence="15 16">
    <name type="scientific">Bifidobacterium leontopitheci</name>
    <dbReference type="NCBI Taxonomy" id="2650774"/>
    <lineage>
        <taxon>Bacteria</taxon>
        <taxon>Bacillati</taxon>
        <taxon>Actinomycetota</taxon>
        <taxon>Actinomycetes</taxon>
        <taxon>Bifidobacteriales</taxon>
        <taxon>Bifidobacteriaceae</taxon>
        <taxon>Bifidobacterium</taxon>
    </lineage>
</organism>
<evidence type="ECO:0000256" key="7">
    <source>
        <dbReference type="ARBA" id="ARBA00022801"/>
    </source>
</evidence>
<dbReference type="PANTHER" id="PTHR43344">
    <property type="entry name" value="PHOSPHOSERINE PHOSPHATASE"/>
    <property type="match status" value="1"/>
</dbReference>
<dbReference type="GO" id="GO:0000287">
    <property type="term" value="F:magnesium ion binding"/>
    <property type="evidence" value="ECO:0007669"/>
    <property type="project" value="TreeGrafter"/>
</dbReference>
<keyword evidence="5" id="KW-0028">Amino-acid biosynthesis</keyword>
<dbReference type="InterPro" id="IPR036412">
    <property type="entry name" value="HAD-like_sf"/>
</dbReference>
<comment type="catalytic activity">
    <reaction evidence="11">
        <text>O-phospho-L-serine + H2O = L-serine + phosphate</text>
        <dbReference type="Rhea" id="RHEA:21208"/>
        <dbReference type="ChEBI" id="CHEBI:15377"/>
        <dbReference type="ChEBI" id="CHEBI:33384"/>
        <dbReference type="ChEBI" id="CHEBI:43474"/>
        <dbReference type="ChEBI" id="CHEBI:57524"/>
        <dbReference type="EC" id="3.1.3.3"/>
    </reaction>
</comment>
<dbReference type="CDD" id="cd07500">
    <property type="entry name" value="HAD_PSP"/>
    <property type="match status" value="1"/>
</dbReference>
<feature type="active site" description="Proton donor" evidence="13">
    <location>
        <position position="59"/>
    </location>
</feature>
<dbReference type="SFLD" id="SFLDG01137">
    <property type="entry name" value="C1.6.1:_Phosphoserine_Phosphat"/>
    <property type="match status" value="1"/>
</dbReference>
<evidence type="ECO:0000256" key="12">
    <source>
        <dbReference type="ARBA" id="ARBA00048523"/>
    </source>
</evidence>
<evidence type="ECO:0000256" key="6">
    <source>
        <dbReference type="ARBA" id="ARBA00022723"/>
    </source>
</evidence>
<evidence type="ECO:0000256" key="9">
    <source>
        <dbReference type="ARBA" id="ARBA00023299"/>
    </source>
</evidence>
<dbReference type="Pfam" id="PF12710">
    <property type="entry name" value="HAD"/>
    <property type="match status" value="1"/>
</dbReference>
<feature type="region of interest" description="Disordered" evidence="14">
    <location>
        <begin position="1"/>
        <end position="20"/>
    </location>
</feature>
<dbReference type="InterPro" id="IPR050582">
    <property type="entry name" value="HAD-like_SerB"/>
</dbReference>
<comment type="cofactor">
    <cofactor evidence="1">
        <name>Mg(2+)</name>
        <dbReference type="ChEBI" id="CHEBI:18420"/>
    </cofactor>
</comment>